<dbReference type="AlphaFoldDB" id="A0A4R6U6Y6"/>
<keyword evidence="4" id="KW-1185">Reference proteome</keyword>
<dbReference type="EMBL" id="SNYL01000020">
    <property type="protein sequence ID" value="TDQ38804.1"/>
    <property type="molecule type" value="Genomic_DNA"/>
</dbReference>
<evidence type="ECO:0000313" key="3">
    <source>
        <dbReference type="EMBL" id="TDQ38804.1"/>
    </source>
</evidence>
<organism evidence="3 4">
    <name type="scientific">Tepidicella xavieri</name>
    <dbReference type="NCBI Taxonomy" id="360241"/>
    <lineage>
        <taxon>Bacteria</taxon>
        <taxon>Pseudomonadati</taxon>
        <taxon>Pseudomonadota</taxon>
        <taxon>Betaproteobacteria</taxon>
        <taxon>Burkholderiales</taxon>
        <taxon>Tepidicella</taxon>
    </lineage>
</organism>
<dbReference type="GO" id="GO:0008757">
    <property type="term" value="F:S-adenosylmethionine-dependent methyltransferase activity"/>
    <property type="evidence" value="ECO:0007669"/>
    <property type="project" value="InterPro"/>
</dbReference>
<evidence type="ECO:0000259" key="2">
    <source>
        <dbReference type="Pfam" id="PF08241"/>
    </source>
</evidence>
<evidence type="ECO:0000256" key="1">
    <source>
        <dbReference type="PROSITE-ProRule" id="PRU00339"/>
    </source>
</evidence>
<dbReference type="CDD" id="cd02440">
    <property type="entry name" value="AdoMet_MTases"/>
    <property type="match status" value="1"/>
</dbReference>
<dbReference type="InterPro" id="IPR029063">
    <property type="entry name" value="SAM-dependent_MTases_sf"/>
</dbReference>
<dbReference type="OrthoDB" id="9809392at2"/>
<dbReference type="Pfam" id="PF08241">
    <property type="entry name" value="Methyltransf_11"/>
    <property type="match status" value="1"/>
</dbReference>
<feature type="repeat" description="TPR" evidence="1">
    <location>
        <begin position="145"/>
        <end position="178"/>
    </location>
</feature>
<feature type="repeat" description="TPR" evidence="1">
    <location>
        <begin position="43"/>
        <end position="76"/>
    </location>
</feature>
<dbReference type="Proteomes" id="UP000295510">
    <property type="component" value="Unassembled WGS sequence"/>
</dbReference>
<name>A0A4R6U6Y6_9BURK</name>
<evidence type="ECO:0000313" key="4">
    <source>
        <dbReference type="Proteomes" id="UP000295510"/>
    </source>
</evidence>
<dbReference type="GO" id="GO:0032259">
    <property type="term" value="P:methylation"/>
    <property type="evidence" value="ECO:0007669"/>
    <property type="project" value="UniProtKB-KW"/>
</dbReference>
<keyword evidence="3" id="KW-0808">Transferase</keyword>
<dbReference type="SMART" id="SM00028">
    <property type="entry name" value="TPR"/>
    <property type="match status" value="5"/>
</dbReference>
<proteinExistence type="predicted"/>
<dbReference type="InterPro" id="IPR013216">
    <property type="entry name" value="Methyltransf_11"/>
</dbReference>
<dbReference type="Gene3D" id="1.25.40.10">
    <property type="entry name" value="Tetratricopeptide repeat domain"/>
    <property type="match status" value="2"/>
</dbReference>
<dbReference type="PANTHER" id="PTHR43861">
    <property type="entry name" value="TRANS-ACONITATE 2-METHYLTRANSFERASE-RELATED"/>
    <property type="match status" value="1"/>
</dbReference>
<feature type="domain" description="Methyltransferase type 11" evidence="2">
    <location>
        <begin position="245"/>
        <end position="337"/>
    </location>
</feature>
<dbReference type="PANTHER" id="PTHR43861:SF1">
    <property type="entry name" value="TRANS-ACONITATE 2-METHYLTRANSFERASE"/>
    <property type="match status" value="1"/>
</dbReference>
<accession>A0A4R6U6Y6</accession>
<dbReference type="SUPFAM" id="SSF48452">
    <property type="entry name" value="TPR-like"/>
    <property type="match status" value="1"/>
</dbReference>
<dbReference type="InterPro" id="IPR019734">
    <property type="entry name" value="TPR_rpt"/>
</dbReference>
<dbReference type="Gene3D" id="3.40.50.150">
    <property type="entry name" value="Vaccinia Virus protein VP39"/>
    <property type="match status" value="1"/>
</dbReference>
<gene>
    <name evidence="3" type="ORF">DFR43_12010</name>
</gene>
<keyword evidence="1" id="KW-0802">TPR repeat</keyword>
<sequence>MQAETIERARQAFAAGVALFEQGNLQAAESAFSEALHWAPGRPSVLLNLGVTRVHLQRYAQALEPLRQALRTETQAADGWAALGVACSELGQWAEALTALEQAIAWGRGHADLALRRARCLSRLGRWVDAIDAYRELLERDVAQAPAWVELGELYRETGAHDQAAICYREALAQGADPALTGYLLAAVTRVGSVPRPPQMYVQNLFDQYAADFDAHLVDTLGYQGHRVLVDGLPAEAPQRFERVLDLGCGTGLCAPLVRDRAAHLTGIDLSAEMVARARERGLYDALIVGDLHQVLEQPLQRFDLVLAADVFIYVGELDVAFARLAACMVPGGWLAFSVEPGAAGSAAELQPSLRYTHAPDYIDALAAAHGFTGRRRLVAPIRHDQQRPVLAHYHYLQRC</sequence>
<dbReference type="InterPro" id="IPR011990">
    <property type="entry name" value="TPR-like_helical_dom_sf"/>
</dbReference>
<protein>
    <submittedName>
        <fullName evidence="3">Putative TPR repeat methyltransferase</fullName>
    </submittedName>
</protein>
<reference evidence="3 4" key="1">
    <citation type="submission" date="2019-03" db="EMBL/GenBank/DDBJ databases">
        <title>Genomic Encyclopedia of Type Strains, Phase IV (KMG-IV): sequencing the most valuable type-strain genomes for metagenomic binning, comparative biology and taxonomic classification.</title>
        <authorList>
            <person name="Goeker M."/>
        </authorList>
    </citation>
    <scope>NUCLEOTIDE SEQUENCE [LARGE SCALE GENOMIC DNA]</scope>
    <source>
        <strain evidence="3 4">DSM 19605</strain>
    </source>
</reference>
<dbReference type="PROSITE" id="PS50005">
    <property type="entry name" value="TPR"/>
    <property type="match status" value="2"/>
</dbReference>
<keyword evidence="3" id="KW-0489">Methyltransferase</keyword>
<dbReference type="SUPFAM" id="SSF53335">
    <property type="entry name" value="S-adenosyl-L-methionine-dependent methyltransferases"/>
    <property type="match status" value="1"/>
</dbReference>
<dbReference type="RefSeq" id="WP_133599227.1">
    <property type="nucleotide sequence ID" value="NZ_SNYL01000020.1"/>
</dbReference>
<comment type="caution">
    <text evidence="3">The sequence shown here is derived from an EMBL/GenBank/DDBJ whole genome shotgun (WGS) entry which is preliminary data.</text>
</comment>
<dbReference type="Pfam" id="PF13176">
    <property type="entry name" value="TPR_7"/>
    <property type="match status" value="1"/>
</dbReference>
<dbReference type="Pfam" id="PF14559">
    <property type="entry name" value="TPR_19"/>
    <property type="match status" value="2"/>
</dbReference>